<feature type="region of interest" description="Disordered" evidence="1">
    <location>
        <begin position="257"/>
        <end position="289"/>
    </location>
</feature>
<proteinExistence type="predicted"/>
<dbReference type="AlphaFoldDB" id="A0A1I7U7N3"/>
<organism evidence="3 4">
    <name type="scientific">Caenorhabditis tropicalis</name>
    <dbReference type="NCBI Taxonomy" id="1561998"/>
    <lineage>
        <taxon>Eukaryota</taxon>
        <taxon>Metazoa</taxon>
        <taxon>Ecdysozoa</taxon>
        <taxon>Nematoda</taxon>
        <taxon>Chromadorea</taxon>
        <taxon>Rhabditida</taxon>
        <taxon>Rhabditina</taxon>
        <taxon>Rhabditomorpha</taxon>
        <taxon>Rhabditoidea</taxon>
        <taxon>Rhabditidae</taxon>
        <taxon>Peloderinae</taxon>
        <taxon>Caenorhabditis</taxon>
    </lineage>
</organism>
<sequence>MILLLLLMASSLVAAGSGRPHFSDPPVPSVIPEGIKKLCKADPTFDVCKKFGLGPKKFSWSKVDSDDELIPRKVGKTDKKKIDCEEMPEHPGCLRNEYLDKFIAWKIRMDCEVDPNGKFCGKCQDSSEESPEDSPEDSPEETPDSPEEKLRKVLLAILDFIHRNGDIPISDPVFAFFQRLLQDAIDNVFHSNGTSSAPPTPPPSSEGLLDLIKLILNDILPLDGISSGPSRPSGVTPEDINRFLSLLRELIHSIFPQAPVTTPPTPQTLATPAPVTPDHGDDSDENPTDVYLGDDDYLAVYSGQIPLLKSFLNTLRRFR</sequence>
<dbReference type="WBParaSite" id="Csp11.Scaffold629.g15676.t2">
    <property type="protein sequence ID" value="Csp11.Scaffold629.g15676.t2"/>
    <property type="gene ID" value="Csp11.Scaffold629.g15676"/>
</dbReference>
<feature type="chain" id="PRO_5009308482" evidence="2">
    <location>
        <begin position="19"/>
        <end position="319"/>
    </location>
</feature>
<evidence type="ECO:0000256" key="2">
    <source>
        <dbReference type="SAM" id="SignalP"/>
    </source>
</evidence>
<reference evidence="4" key="1">
    <citation type="submission" date="2016-11" db="UniProtKB">
        <authorList>
            <consortium name="WormBaseParasite"/>
        </authorList>
    </citation>
    <scope>IDENTIFICATION</scope>
</reference>
<name>A0A1I7U7N3_9PELO</name>
<evidence type="ECO:0000313" key="3">
    <source>
        <dbReference type="Proteomes" id="UP000095282"/>
    </source>
</evidence>
<feature type="region of interest" description="Disordered" evidence="1">
    <location>
        <begin position="122"/>
        <end position="148"/>
    </location>
</feature>
<feature type="signal peptide" evidence="2">
    <location>
        <begin position="1"/>
        <end position="18"/>
    </location>
</feature>
<feature type="compositionally biased region" description="Low complexity" evidence="1">
    <location>
        <begin position="267"/>
        <end position="277"/>
    </location>
</feature>
<accession>A0A1I7U7N3</accession>
<keyword evidence="3" id="KW-1185">Reference proteome</keyword>
<dbReference type="Proteomes" id="UP000095282">
    <property type="component" value="Unplaced"/>
</dbReference>
<evidence type="ECO:0000313" key="4">
    <source>
        <dbReference type="WBParaSite" id="Csp11.Scaffold629.g15676.t2"/>
    </source>
</evidence>
<feature type="compositionally biased region" description="Acidic residues" evidence="1">
    <location>
        <begin position="126"/>
        <end position="145"/>
    </location>
</feature>
<keyword evidence="2" id="KW-0732">Signal</keyword>
<protein>
    <submittedName>
        <fullName evidence="4">Clip domain-containing protein</fullName>
    </submittedName>
</protein>
<evidence type="ECO:0000256" key="1">
    <source>
        <dbReference type="SAM" id="MobiDB-lite"/>
    </source>
</evidence>